<gene>
    <name evidence="2" type="ORF">EPZ47_02370</name>
</gene>
<dbReference type="EMBL" id="CP035088">
    <property type="protein sequence ID" value="QBZ87602.1"/>
    <property type="molecule type" value="Genomic_DNA"/>
</dbReference>
<evidence type="ECO:0000313" key="2">
    <source>
        <dbReference type="EMBL" id="QBZ87602.1"/>
    </source>
</evidence>
<feature type="domain" description="DUF4123" evidence="1">
    <location>
        <begin position="22"/>
        <end position="133"/>
    </location>
</feature>
<reference evidence="2 3" key="1">
    <citation type="journal article" date="2019" name="Front. Microbiol.">
        <title>In silico and Genetic Analyses of Cyclic Lipopeptide Synthetic Gene Clusters in Pseudomonas sp. 11K1.</title>
        <authorList>
            <person name="Zhao H."/>
            <person name="Liu Y.P."/>
            <person name="Zhang L.Q."/>
        </authorList>
    </citation>
    <scope>NUCLEOTIDE SEQUENCE [LARGE SCALE GENOMIC DNA]</scope>
    <source>
        <strain evidence="2 3">11K1</strain>
    </source>
</reference>
<dbReference type="AlphaFoldDB" id="A0A4P7PC27"/>
<protein>
    <submittedName>
        <fullName evidence="2">DUF4123 domain-containing protein</fullName>
    </submittedName>
</protein>
<dbReference type="Proteomes" id="UP000296468">
    <property type="component" value="Chromosome"/>
</dbReference>
<accession>A0A4P7PC27</accession>
<proteinExistence type="predicted"/>
<dbReference type="RefSeq" id="WP_135843367.1">
    <property type="nucleotide sequence ID" value="NZ_CP035088.1"/>
</dbReference>
<dbReference type="KEGG" id="pvk:EPZ47_02370"/>
<organism evidence="2 3">
    <name type="scientific">Pseudomonas viciae</name>
    <dbReference type="NCBI Taxonomy" id="2505979"/>
    <lineage>
        <taxon>Bacteria</taxon>
        <taxon>Pseudomonadati</taxon>
        <taxon>Pseudomonadota</taxon>
        <taxon>Gammaproteobacteria</taxon>
        <taxon>Pseudomonadales</taxon>
        <taxon>Pseudomonadaceae</taxon>
        <taxon>Pseudomonas</taxon>
    </lineage>
</organism>
<dbReference type="Pfam" id="PF13503">
    <property type="entry name" value="DUF4123"/>
    <property type="match status" value="1"/>
</dbReference>
<dbReference type="InterPro" id="IPR025391">
    <property type="entry name" value="DUF4123"/>
</dbReference>
<evidence type="ECO:0000313" key="3">
    <source>
        <dbReference type="Proteomes" id="UP000296468"/>
    </source>
</evidence>
<name>A0A4P7PC27_9PSED</name>
<sequence>MTTDQSPRAWLERHPLQASEQLFAILSSASTAAPLTAWKRSMTSAPSPIWADTPYADWESLMPFVGLVAVDSEFLDWVAATDAHDWGWLAVSSAGQETLAEHLRGLTQVLLPGGKPVFFRFWDGRFLRPILQSAAVDVGQLLPVISRCLVNGHSLEVMGSPRRPPRAFPWWEVPDVLLKTGGGNSTDCLLNNLLQWLSEEHPYLFERVDERILRRKIAHFLETPGLAQAPKAQLQAYLVQELD</sequence>
<dbReference type="OrthoDB" id="955748at2"/>
<evidence type="ECO:0000259" key="1">
    <source>
        <dbReference type="Pfam" id="PF13503"/>
    </source>
</evidence>